<dbReference type="Proteomes" id="UP000231136">
    <property type="component" value="Unassembled WGS sequence"/>
</dbReference>
<comment type="caution">
    <text evidence="1">The sequence shown here is derived from an EMBL/GenBank/DDBJ whole genome shotgun (WGS) entry which is preliminary data.</text>
</comment>
<protein>
    <submittedName>
        <fullName evidence="1">Uncharacterized protein</fullName>
    </submittedName>
</protein>
<accession>A0A2H0DV16</accession>
<dbReference type="EMBL" id="PCTR01000036">
    <property type="protein sequence ID" value="PIP86056.1"/>
    <property type="molecule type" value="Genomic_DNA"/>
</dbReference>
<gene>
    <name evidence="1" type="ORF">COW83_00925</name>
</gene>
<evidence type="ECO:0000313" key="1">
    <source>
        <dbReference type="EMBL" id="PIP86056.1"/>
    </source>
</evidence>
<name>A0A2H0DV16_9BACT</name>
<sequence>MLTKQEIIKKLQKFAKENGGKTPSEKVLFENTNIGIMDRRRYWSNYGELVLEAGLTPNKFDKTKYSHTQLCNMFIKAIREKGKWPTRGILDVKHHNDRSFPDSTTFYSKLGLTSELAKTILEYTSDKHGYKDVVNICNSIILKSGDKLPLEDENATTGYIYLGKQHGSYKIGKSKDPNRRR</sequence>
<organism evidence="1 2">
    <name type="scientific">Candidatus Collierbacteria bacterium CG22_combo_CG10-13_8_21_14_all_43_12</name>
    <dbReference type="NCBI Taxonomy" id="1974537"/>
    <lineage>
        <taxon>Bacteria</taxon>
        <taxon>Candidatus Collieribacteriota</taxon>
    </lineage>
</organism>
<evidence type="ECO:0000313" key="2">
    <source>
        <dbReference type="Proteomes" id="UP000231136"/>
    </source>
</evidence>
<dbReference type="AlphaFoldDB" id="A0A2H0DV16"/>
<reference evidence="1 2" key="1">
    <citation type="submission" date="2017-09" db="EMBL/GenBank/DDBJ databases">
        <title>Depth-based differentiation of microbial function through sediment-hosted aquifers and enrichment of novel symbionts in the deep terrestrial subsurface.</title>
        <authorList>
            <person name="Probst A.J."/>
            <person name="Ladd B."/>
            <person name="Jarett J.K."/>
            <person name="Geller-Mcgrath D.E."/>
            <person name="Sieber C.M."/>
            <person name="Emerson J.B."/>
            <person name="Anantharaman K."/>
            <person name="Thomas B.C."/>
            <person name="Malmstrom R."/>
            <person name="Stieglmeier M."/>
            <person name="Klingl A."/>
            <person name="Woyke T."/>
            <person name="Ryan C.M."/>
            <person name="Banfield J.F."/>
        </authorList>
    </citation>
    <scope>NUCLEOTIDE SEQUENCE [LARGE SCALE GENOMIC DNA]</scope>
    <source>
        <strain evidence="1">CG22_combo_CG10-13_8_21_14_all_43_12</strain>
    </source>
</reference>
<proteinExistence type="predicted"/>